<name>A0A2M4DGL0_ANODA</name>
<dbReference type="AlphaFoldDB" id="A0A2M4DGL0"/>
<evidence type="ECO:0000256" key="1">
    <source>
        <dbReference type="SAM" id="SignalP"/>
    </source>
</evidence>
<protein>
    <submittedName>
        <fullName evidence="2">Putative secreted protein</fullName>
    </submittedName>
</protein>
<evidence type="ECO:0000313" key="2">
    <source>
        <dbReference type="EMBL" id="MBW76724.1"/>
    </source>
</evidence>
<reference evidence="2" key="1">
    <citation type="submission" date="2018-01" db="EMBL/GenBank/DDBJ databases">
        <title>An insight into the sialome of Amazonian anophelines.</title>
        <authorList>
            <person name="Ribeiro J.M."/>
            <person name="Scarpassa V."/>
            <person name="Calvo E."/>
        </authorList>
    </citation>
    <scope>NUCLEOTIDE SEQUENCE</scope>
</reference>
<accession>A0A2M4DGL0</accession>
<sequence length="106" mass="12286">MPFRMLFRMLFRGAFGARAFGLRSVVRLCAFQASKCGAAGKPTFHQSVSTAFECFRFLERGNDATKRREGERHFSGQRPCWCYDEKISFKLSFFSEIETNFKIDMS</sequence>
<organism evidence="2">
    <name type="scientific">Anopheles darlingi</name>
    <name type="common">Mosquito</name>
    <dbReference type="NCBI Taxonomy" id="43151"/>
    <lineage>
        <taxon>Eukaryota</taxon>
        <taxon>Metazoa</taxon>
        <taxon>Ecdysozoa</taxon>
        <taxon>Arthropoda</taxon>
        <taxon>Hexapoda</taxon>
        <taxon>Insecta</taxon>
        <taxon>Pterygota</taxon>
        <taxon>Neoptera</taxon>
        <taxon>Endopterygota</taxon>
        <taxon>Diptera</taxon>
        <taxon>Nematocera</taxon>
        <taxon>Culicoidea</taxon>
        <taxon>Culicidae</taxon>
        <taxon>Anophelinae</taxon>
        <taxon>Anopheles</taxon>
    </lineage>
</organism>
<proteinExistence type="predicted"/>
<dbReference type="EMBL" id="GGFL01012546">
    <property type="protein sequence ID" value="MBW76724.1"/>
    <property type="molecule type" value="Transcribed_RNA"/>
</dbReference>
<feature type="chain" id="PRO_5014882672" evidence="1">
    <location>
        <begin position="17"/>
        <end position="106"/>
    </location>
</feature>
<feature type="signal peptide" evidence="1">
    <location>
        <begin position="1"/>
        <end position="16"/>
    </location>
</feature>
<keyword evidence="1" id="KW-0732">Signal</keyword>